<keyword evidence="1" id="KW-0378">Hydrolase</keyword>
<dbReference type="Pfam" id="PF00300">
    <property type="entry name" value="His_Phos_1"/>
    <property type="match status" value="1"/>
</dbReference>
<protein>
    <submittedName>
        <fullName evidence="3">Phosphohistidine phosphatase</fullName>
    </submittedName>
</protein>
<dbReference type="RefSeq" id="WP_229788517.1">
    <property type="nucleotide sequence ID" value="NZ_BMPV01000002.1"/>
</dbReference>
<feature type="binding site" evidence="2">
    <location>
        <position position="57"/>
    </location>
    <ligand>
        <name>substrate</name>
    </ligand>
</feature>
<evidence type="ECO:0000313" key="4">
    <source>
        <dbReference type="Proteomes" id="UP000319213"/>
    </source>
</evidence>
<dbReference type="PANTHER" id="PTHR20935">
    <property type="entry name" value="PHOSPHOGLYCERATE MUTASE-RELATED"/>
    <property type="match status" value="1"/>
</dbReference>
<evidence type="ECO:0000256" key="2">
    <source>
        <dbReference type="PIRSR" id="PIRSR613078-2"/>
    </source>
</evidence>
<reference evidence="3 4" key="1">
    <citation type="submission" date="2019-06" db="EMBL/GenBank/DDBJ databases">
        <title>Sequencing the genomes of 1000 actinobacteria strains.</title>
        <authorList>
            <person name="Klenk H.-P."/>
        </authorList>
    </citation>
    <scope>NUCLEOTIDE SEQUENCE [LARGE SCALE GENOMIC DNA]</scope>
    <source>
        <strain evidence="3 4">DSM 43186</strain>
    </source>
</reference>
<organism evidence="3 4">
    <name type="scientific">Thermopolyspora flexuosa</name>
    <dbReference type="NCBI Taxonomy" id="103836"/>
    <lineage>
        <taxon>Bacteria</taxon>
        <taxon>Bacillati</taxon>
        <taxon>Actinomycetota</taxon>
        <taxon>Actinomycetes</taxon>
        <taxon>Streptosporangiales</taxon>
        <taxon>Streptosporangiaceae</taxon>
        <taxon>Thermopolyspora</taxon>
    </lineage>
</organism>
<dbReference type="SMART" id="SM00855">
    <property type="entry name" value="PGAM"/>
    <property type="match status" value="1"/>
</dbReference>
<dbReference type="SUPFAM" id="SSF53254">
    <property type="entry name" value="Phosphoglycerate mutase-like"/>
    <property type="match status" value="1"/>
</dbReference>
<dbReference type="GO" id="GO:0016787">
    <property type="term" value="F:hydrolase activity"/>
    <property type="evidence" value="ECO:0007669"/>
    <property type="project" value="UniProtKB-KW"/>
</dbReference>
<dbReference type="InterPro" id="IPR051021">
    <property type="entry name" value="Mito_Ser/Thr_phosphatase"/>
</dbReference>
<dbReference type="InterPro" id="IPR029033">
    <property type="entry name" value="His_PPase_superfam"/>
</dbReference>
<dbReference type="EMBL" id="VFPQ01000001">
    <property type="protein sequence ID" value="TQM77411.1"/>
    <property type="molecule type" value="Genomic_DNA"/>
</dbReference>
<dbReference type="InterPro" id="IPR013078">
    <property type="entry name" value="His_Pase_superF_clade-1"/>
</dbReference>
<sequence>MRKLIILRHAKAEKVPGKADIDRVLTDRGEHDARRAGQVLGELGLVPDLVLCSPAQRTRRTAELALAALAPEAPVYHEREMYLASPKDLLAVVQRTDPDVATLLIVGHNPGFLELFLSLTATPAEADPGFPTCAFAVVETEAPWERLWPGDGRTVARWTPKGGLVTGPR</sequence>
<keyword evidence="4" id="KW-1185">Reference proteome</keyword>
<accession>A0A543J3K5</accession>
<evidence type="ECO:0000313" key="3">
    <source>
        <dbReference type="EMBL" id="TQM77411.1"/>
    </source>
</evidence>
<dbReference type="CDD" id="cd07067">
    <property type="entry name" value="HP_PGM_like"/>
    <property type="match status" value="1"/>
</dbReference>
<proteinExistence type="predicted"/>
<dbReference type="AlphaFoldDB" id="A0A543J3K5"/>
<comment type="caution">
    <text evidence="3">The sequence shown here is derived from an EMBL/GenBank/DDBJ whole genome shotgun (WGS) entry which is preliminary data.</text>
</comment>
<dbReference type="Proteomes" id="UP000319213">
    <property type="component" value="Unassembled WGS sequence"/>
</dbReference>
<dbReference type="Gene3D" id="3.40.50.1240">
    <property type="entry name" value="Phosphoglycerate mutase-like"/>
    <property type="match status" value="1"/>
</dbReference>
<evidence type="ECO:0000256" key="1">
    <source>
        <dbReference type="ARBA" id="ARBA00022801"/>
    </source>
</evidence>
<dbReference type="PANTHER" id="PTHR20935:SF1">
    <property type="entry name" value="SLL1549 PROTEIN"/>
    <property type="match status" value="1"/>
</dbReference>
<gene>
    <name evidence="3" type="ORF">FHX40_4174</name>
</gene>
<name>A0A543J3K5_9ACTN</name>